<evidence type="ECO:0000313" key="1">
    <source>
        <dbReference type="EMBL" id="CAD7013458.1"/>
    </source>
</evidence>
<organism evidence="1 2">
    <name type="scientific">Ceratitis capitata</name>
    <name type="common">Mediterranean fruit fly</name>
    <name type="synonym">Tephritis capitata</name>
    <dbReference type="NCBI Taxonomy" id="7213"/>
    <lineage>
        <taxon>Eukaryota</taxon>
        <taxon>Metazoa</taxon>
        <taxon>Ecdysozoa</taxon>
        <taxon>Arthropoda</taxon>
        <taxon>Hexapoda</taxon>
        <taxon>Insecta</taxon>
        <taxon>Pterygota</taxon>
        <taxon>Neoptera</taxon>
        <taxon>Endopterygota</taxon>
        <taxon>Diptera</taxon>
        <taxon>Brachycera</taxon>
        <taxon>Muscomorpha</taxon>
        <taxon>Tephritoidea</taxon>
        <taxon>Tephritidae</taxon>
        <taxon>Ceratitis</taxon>
        <taxon>Ceratitis</taxon>
    </lineage>
</organism>
<name>A0A811VB18_CERCA</name>
<evidence type="ECO:0000313" key="2">
    <source>
        <dbReference type="Proteomes" id="UP000606786"/>
    </source>
</evidence>
<dbReference type="AlphaFoldDB" id="A0A811VB18"/>
<dbReference type="Proteomes" id="UP000606786">
    <property type="component" value="Unassembled WGS sequence"/>
</dbReference>
<accession>A0A811VB18</accession>
<comment type="caution">
    <text evidence="1">The sequence shown here is derived from an EMBL/GenBank/DDBJ whole genome shotgun (WGS) entry which is preliminary data.</text>
</comment>
<protein>
    <submittedName>
        <fullName evidence="1">(Mediterranean fruit fly) hypothetical protein</fullName>
    </submittedName>
</protein>
<dbReference type="EMBL" id="CAJHJT010000056">
    <property type="protein sequence ID" value="CAD7013458.1"/>
    <property type="molecule type" value="Genomic_DNA"/>
</dbReference>
<proteinExistence type="predicted"/>
<gene>
    <name evidence="1" type="ORF">CCAP1982_LOCUS21523</name>
</gene>
<reference evidence="1" key="1">
    <citation type="submission" date="2020-11" db="EMBL/GenBank/DDBJ databases">
        <authorList>
            <person name="Whitehead M."/>
        </authorList>
    </citation>
    <scope>NUCLEOTIDE SEQUENCE</scope>
    <source>
        <strain evidence="1">EGII</strain>
    </source>
</reference>
<sequence length="81" mass="9440">MEQASSYEAKVQADVNTRQFVNYKFTIGTANKAILHGILNNRSKEITSIRIPVDPMSCRHYKKQHHQLLFYEKKDEKQDTG</sequence>
<keyword evidence="2" id="KW-1185">Reference proteome</keyword>